<dbReference type="AlphaFoldDB" id="A0A379QG96"/>
<reference evidence="1 2" key="1">
    <citation type="submission" date="2018-06" db="EMBL/GenBank/DDBJ databases">
        <authorList>
            <consortium name="Pathogen Informatics"/>
            <person name="Doyle S."/>
        </authorList>
    </citation>
    <scope>NUCLEOTIDE SEQUENCE [LARGE SCALE GENOMIC DNA]</scope>
    <source>
        <strain evidence="1 2">NCTC10252</strain>
    </source>
</reference>
<proteinExistence type="predicted"/>
<name>A0A379QG96_SALER</name>
<gene>
    <name evidence="1" type="ORF">NCTC10252_00209</name>
</gene>
<sequence length="30" mass="3715">MQMLCHRQHEEGFLMLARYRAQLLYGQEVY</sequence>
<dbReference type="Proteomes" id="UP000254597">
    <property type="component" value="Unassembled WGS sequence"/>
</dbReference>
<evidence type="ECO:0000313" key="2">
    <source>
        <dbReference type="Proteomes" id="UP000254597"/>
    </source>
</evidence>
<protein>
    <submittedName>
        <fullName evidence="1">Uncharacterized protein</fullName>
    </submittedName>
</protein>
<accession>A0A379QG96</accession>
<evidence type="ECO:0000313" key="1">
    <source>
        <dbReference type="EMBL" id="SUF55040.1"/>
    </source>
</evidence>
<organism evidence="1 2">
    <name type="scientific">Salmonella enterica</name>
    <name type="common">Salmonella choleraesuis</name>
    <dbReference type="NCBI Taxonomy" id="28901"/>
    <lineage>
        <taxon>Bacteria</taxon>
        <taxon>Pseudomonadati</taxon>
        <taxon>Pseudomonadota</taxon>
        <taxon>Gammaproteobacteria</taxon>
        <taxon>Enterobacterales</taxon>
        <taxon>Enterobacteriaceae</taxon>
        <taxon>Salmonella</taxon>
    </lineage>
</organism>
<dbReference type="EMBL" id="UGWP01000003">
    <property type="protein sequence ID" value="SUF55040.1"/>
    <property type="molecule type" value="Genomic_DNA"/>
</dbReference>